<reference evidence="9" key="2">
    <citation type="submission" date="2013-12" db="EMBL/GenBank/DDBJ databases">
        <title>Evolution of pathogenesis and genome organization in the Tremellales.</title>
        <authorList>
            <person name="Cuomo C."/>
            <person name="Litvintseva A."/>
            <person name="Heitman J."/>
            <person name="Chen Y."/>
            <person name="Sun S."/>
            <person name="Springer D."/>
            <person name="Dromer F."/>
            <person name="Young S."/>
            <person name="Zeng Q."/>
            <person name="Chapman S."/>
            <person name="Gujja S."/>
            <person name="Saif S."/>
            <person name="Birren B."/>
        </authorList>
    </citation>
    <scope>NUCLEOTIDE SEQUENCE [LARGE SCALE GENOMIC DNA]</scope>
    <source>
        <strain evidence="9">CBS 10435</strain>
    </source>
</reference>
<dbReference type="STRING" id="1331196.A0A1B9J234"/>
<evidence type="ECO:0000256" key="1">
    <source>
        <dbReference type="ARBA" id="ARBA00001936"/>
    </source>
</evidence>
<dbReference type="Proteomes" id="UP000092583">
    <property type="component" value="Unassembled WGS sequence"/>
</dbReference>
<gene>
    <name evidence="8" type="ORF">L486_01502</name>
</gene>
<evidence type="ECO:0000256" key="5">
    <source>
        <dbReference type="SAM" id="MobiDB-lite"/>
    </source>
</evidence>
<reference evidence="8 9" key="1">
    <citation type="submission" date="2013-07" db="EMBL/GenBank/DDBJ databases">
        <title>The Genome Sequence of Kwoniella mangroviensis CBS10435.</title>
        <authorList>
            <consortium name="The Broad Institute Genome Sequencing Platform"/>
            <person name="Cuomo C."/>
            <person name="Litvintseva A."/>
            <person name="Chen Y."/>
            <person name="Heitman J."/>
            <person name="Sun S."/>
            <person name="Springer D."/>
            <person name="Dromer F."/>
            <person name="Young S.K."/>
            <person name="Zeng Q."/>
            <person name="Gargeya S."/>
            <person name="Fitzgerald M."/>
            <person name="Abouelleil A."/>
            <person name="Alvarado L."/>
            <person name="Berlin A.M."/>
            <person name="Chapman S.B."/>
            <person name="Dewar J."/>
            <person name="Goldberg J."/>
            <person name="Griggs A."/>
            <person name="Gujja S."/>
            <person name="Hansen M."/>
            <person name="Howarth C."/>
            <person name="Imamovic A."/>
            <person name="Larimer J."/>
            <person name="McCowan C."/>
            <person name="Murphy C."/>
            <person name="Pearson M."/>
            <person name="Priest M."/>
            <person name="Roberts A."/>
            <person name="Saif S."/>
            <person name="Shea T."/>
            <person name="Sykes S."/>
            <person name="Wortman J."/>
            <person name="Nusbaum C."/>
            <person name="Birren B."/>
        </authorList>
    </citation>
    <scope>NUCLEOTIDE SEQUENCE [LARGE SCALE GENOMIC DNA]</scope>
    <source>
        <strain evidence="8 9">CBS 10435</strain>
    </source>
</reference>
<dbReference type="SUPFAM" id="SSF64182">
    <property type="entry name" value="DHH phosphoesterases"/>
    <property type="match status" value="1"/>
</dbReference>
<keyword evidence="3" id="KW-0378">Hydrolase</keyword>
<dbReference type="Gene3D" id="3.90.1640.10">
    <property type="entry name" value="inorganic pyrophosphatase (n-terminal core)"/>
    <property type="match status" value="1"/>
</dbReference>
<dbReference type="Pfam" id="PF02833">
    <property type="entry name" value="DHHA2"/>
    <property type="match status" value="1"/>
</dbReference>
<dbReference type="SMART" id="SM01131">
    <property type="entry name" value="DHHA2"/>
    <property type="match status" value="1"/>
</dbReference>
<dbReference type="GO" id="GO:0005737">
    <property type="term" value="C:cytoplasm"/>
    <property type="evidence" value="ECO:0007669"/>
    <property type="project" value="InterPro"/>
</dbReference>
<evidence type="ECO:0000256" key="4">
    <source>
        <dbReference type="ARBA" id="ARBA00023211"/>
    </source>
</evidence>
<dbReference type="InterPro" id="IPR004097">
    <property type="entry name" value="DHHA2"/>
</dbReference>
<evidence type="ECO:0000256" key="6">
    <source>
        <dbReference type="SAM" id="Phobius"/>
    </source>
</evidence>
<keyword evidence="2" id="KW-0479">Metal-binding</keyword>
<dbReference type="GO" id="GO:0046872">
    <property type="term" value="F:metal ion binding"/>
    <property type="evidence" value="ECO:0007669"/>
    <property type="project" value="UniProtKB-KW"/>
</dbReference>
<dbReference type="OrthoDB" id="374045at2759"/>
<accession>A0A1B9J234</accession>
<evidence type="ECO:0000256" key="2">
    <source>
        <dbReference type="ARBA" id="ARBA00022723"/>
    </source>
</evidence>
<name>A0A1B9J234_9TREE</name>
<dbReference type="PANTHER" id="PTHR12112:SF39">
    <property type="entry name" value="EG:152A3.5 PROTEIN (FBGN0003116_PN PROTEIN)"/>
    <property type="match status" value="1"/>
</dbReference>
<evidence type="ECO:0000313" key="9">
    <source>
        <dbReference type="Proteomes" id="UP000092583"/>
    </source>
</evidence>
<dbReference type="InterPro" id="IPR001667">
    <property type="entry name" value="DDH_dom"/>
</dbReference>
<protein>
    <recommendedName>
        <fullName evidence="7">DHHA2 domain-containing protein</fullName>
    </recommendedName>
</protein>
<evidence type="ECO:0000259" key="7">
    <source>
        <dbReference type="SMART" id="SM01131"/>
    </source>
</evidence>
<keyword evidence="6" id="KW-1133">Transmembrane helix</keyword>
<feature type="transmembrane region" description="Helical" evidence="6">
    <location>
        <begin position="9"/>
        <end position="32"/>
    </location>
</feature>
<dbReference type="Gene3D" id="3.10.310.20">
    <property type="entry name" value="DHHA2 domain"/>
    <property type="match status" value="1"/>
</dbReference>
<comment type="cofactor">
    <cofactor evidence="1">
        <name>Mn(2+)</name>
        <dbReference type="ChEBI" id="CHEBI:29035"/>
    </cofactor>
</comment>
<keyword evidence="6" id="KW-0472">Membrane</keyword>
<dbReference type="EMBL" id="KI669459">
    <property type="protein sequence ID" value="OCF61840.1"/>
    <property type="molecule type" value="Genomic_DNA"/>
</dbReference>
<keyword evidence="6" id="KW-0812">Transmembrane</keyword>
<proteinExistence type="predicted"/>
<dbReference type="Pfam" id="PF01368">
    <property type="entry name" value="DHH"/>
    <property type="match status" value="1"/>
</dbReference>
<keyword evidence="9" id="KW-1185">Reference proteome</keyword>
<dbReference type="InterPro" id="IPR038763">
    <property type="entry name" value="DHH_sf"/>
</dbReference>
<dbReference type="GO" id="GO:0004309">
    <property type="term" value="F:exopolyphosphatase activity"/>
    <property type="evidence" value="ECO:0007669"/>
    <property type="project" value="TreeGrafter"/>
</dbReference>
<dbReference type="AlphaFoldDB" id="A0A1B9J234"/>
<feature type="region of interest" description="Disordered" evidence="5">
    <location>
        <begin position="216"/>
        <end position="236"/>
    </location>
</feature>
<dbReference type="InterPro" id="IPR038222">
    <property type="entry name" value="DHHA2_dom_sf"/>
</dbReference>
<dbReference type="PANTHER" id="PTHR12112">
    <property type="entry name" value="BNIP - RELATED"/>
    <property type="match status" value="1"/>
</dbReference>
<feature type="compositionally biased region" description="Low complexity" evidence="5">
    <location>
        <begin position="216"/>
        <end position="226"/>
    </location>
</feature>
<evidence type="ECO:0000313" key="8">
    <source>
        <dbReference type="EMBL" id="OCF61840.1"/>
    </source>
</evidence>
<evidence type="ECO:0000256" key="3">
    <source>
        <dbReference type="ARBA" id="ARBA00022801"/>
    </source>
</evidence>
<keyword evidence="4" id="KW-0464">Manganese</keyword>
<sequence>MRIPRNSRLFCLLISLSFIPPLCVIFGLLAYLNESMRICLPFSIERISLTAHRKLSCQPPSSSFLNRPYSTGLKGIMAQAEADAVNGNTIEEGRLAGFLRSQKESFLEDLKKGNAKGWTVVMGNEAGDLDSIASSISYSYLSSSLDAKQSIPLILTPSNLMTLRPENLLALKLSSVPLDSLLHSEQLSIPTNELSSKGVKFGLVDHNKLLPLFIPSSSNTNTTTQSPGPITNGHAAEGEDPVESIIDHHDDEHSHPNAEVREITVPTGSCASLVTKHFQDRWKASISGPAGIRGSPIPSELATLLLEAILIDTSGLKPNRKATPFDYASAKFLYPLSTLYSNDNPAHPQSNGQNGDVVEFSQDGSNIPQDLTSLTENLQTTKSDVSSLSTPQLLLRDYKEYLLPTSSSSYPTLKVGLSTVPLGLKVWLDKEPSGFESYLKEVELYMSEKDLDVEGILTTFSNSQGKHRRELALIVRMGSTLSGEEDAERVLEELKVGLESSGDILDLKKWNKDDKNSDISVWEKWNDKVVVWKQGNTKSTRKQVAPLLVSD</sequence>
<feature type="domain" description="DHHA2" evidence="7">
    <location>
        <begin position="375"/>
        <end position="548"/>
    </location>
</feature>
<organism evidence="8 9">
    <name type="scientific">Kwoniella mangroviensis CBS 10435</name>
    <dbReference type="NCBI Taxonomy" id="1331196"/>
    <lineage>
        <taxon>Eukaryota</taxon>
        <taxon>Fungi</taxon>
        <taxon>Dikarya</taxon>
        <taxon>Basidiomycota</taxon>
        <taxon>Agaricomycotina</taxon>
        <taxon>Tremellomycetes</taxon>
        <taxon>Tremellales</taxon>
        <taxon>Cryptococcaceae</taxon>
        <taxon>Kwoniella</taxon>
    </lineage>
</organism>